<dbReference type="GO" id="GO:0008218">
    <property type="term" value="P:bioluminescence"/>
    <property type="evidence" value="ECO:0007669"/>
    <property type="project" value="UniProtKB-KW"/>
</dbReference>
<accession>A0A9X1LFP0</accession>
<evidence type="ECO:0000256" key="2">
    <source>
        <dbReference type="ARBA" id="ARBA00023223"/>
    </source>
</evidence>
<dbReference type="EMBL" id="JAJATW010000034">
    <property type="protein sequence ID" value="MCB5163066.1"/>
    <property type="molecule type" value="Genomic_DNA"/>
</dbReference>
<sequence length="242" mass="26704">MKEISAAVKSVELINQNVYQITLHTTELSFVAGQYLMIVLPTGEQVPYSIGSAPHELPNVTLYVLVSDSGSLAHKIVEHIKANDEITTKAPAGNCHLQSGILENKPEHILLVAGGTGFAQIKSLFDTLSEQNFDGKVSLYWGVRTAQDVFAQDWFEEAHKYSPFSVDLVVNEPSDNWQGREGWLYEAILADHPDLSQSVAFLCGSVGMVYGTLDKLEEKGLSIERCFSDVFSYAPRPEKPTL</sequence>
<dbReference type="InterPro" id="IPR001433">
    <property type="entry name" value="OxRdtase_FAD/NAD-bd"/>
</dbReference>
<comment type="similarity">
    <text evidence="3">Belongs to the Fre/LuxG FAD/NAD(P) flavoprotein oxidoreductase family.</text>
</comment>
<dbReference type="Gene3D" id="3.40.50.80">
    <property type="entry name" value="Nucleotide-binding domain of ferredoxin-NADP reductase (FNR) module"/>
    <property type="match status" value="1"/>
</dbReference>
<evidence type="ECO:0000256" key="1">
    <source>
        <dbReference type="ARBA" id="ARBA00023002"/>
    </source>
</evidence>
<dbReference type="CDD" id="cd06189">
    <property type="entry name" value="flavin_oxioreductase"/>
    <property type="match status" value="1"/>
</dbReference>
<dbReference type="Proteomes" id="UP001139095">
    <property type="component" value="Unassembled WGS sequence"/>
</dbReference>
<feature type="domain" description="FAD-binding FR-type" evidence="4">
    <location>
        <begin position="1"/>
        <end position="98"/>
    </location>
</feature>
<evidence type="ECO:0000313" key="6">
    <source>
        <dbReference type="Proteomes" id="UP001139095"/>
    </source>
</evidence>
<dbReference type="SUPFAM" id="SSF52343">
    <property type="entry name" value="Ferredoxin reductase-like, C-terminal NADP-linked domain"/>
    <property type="match status" value="1"/>
</dbReference>
<keyword evidence="6" id="KW-1185">Reference proteome</keyword>
<evidence type="ECO:0000256" key="3">
    <source>
        <dbReference type="ARBA" id="ARBA00038177"/>
    </source>
</evidence>
<proteinExistence type="inferred from homology"/>
<dbReference type="Pfam" id="PF00175">
    <property type="entry name" value="NAD_binding_1"/>
    <property type="match status" value="1"/>
</dbReference>
<gene>
    <name evidence="5" type="ORF">LG368_14400</name>
</gene>
<keyword evidence="1" id="KW-0560">Oxidoreductase</keyword>
<dbReference type="PANTHER" id="PTHR47354">
    <property type="entry name" value="NADH OXIDOREDUCTASE HCR"/>
    <property type="match status" value="1"/>
</dbReference>
<organism evidence="5 6">
    <name type="scientific">Marinomonas algarum</name>
    <dbReference type="NCBI Taxonomy" id="2883105"/>
    <lineage>
        <taxon>Bacteria</taxon>
        <taxon>Pseudomonadati</taxon>
        <taxon>Pseudomonadota</taxon>
        <taxon>Gammaproteobacteria</taxon>
        <taxon>Oceanospirillales</taxon>
        <taxon>Oceanospirillaceae</taxon>
        <taxon>Marinomonas</taxon>
    </lineage>
</organism>
<keyword evidence="2" id="KW-0455">Luminescence</keyword>
<dbReference type="Gene3D" id="2.40.30.10">
    <property type="entry name" value="Translation factors"/>
    <property type="match status" value="1"/>
</dbReference>
<evidence type="ECO:0000313" key="5">
    <source>
        <dbReference type="EMBL" id="MCB5163066.1"/>
    </source>
</evidence>
<dbReference type="PRINTS" id="PR00410">
    <property type="entry name" value="PHEHYDRXLASE"/>
</dbReference>
<dbReference type="InterPro" id="IPR017927">
    <property type="entry name" value="FAD-bd_FR_type"/>
</dbReference>
<dbReference type="GO" id="GO:0016491">
    <property type="term" value="F:oxidoreductase activity"/>
    <property type="evidence" value="ECO:0007669"/>
    <property type="project" value="UniProtKB-KW"/>
</dbReference>
<evidence type="ECO:0000259" key="4">
    <source>
        <dbReference type="PROSITE" id="PS51384"/>
    </source>
</evidence>
<dbReference type="PANTHER" id="PTHR47354:SF7">
    <property type="entry name" value="NAD(P)H-FLAVIN REDUCTASE"/>
    <property type="match status" value="1"/>
</dbReference>
<dbReference type="InterPro" id="IPR017938">
    <property type="entry name" value="Riboflavin_synthase-like_b-brl"/>
</dbReference>
<dbReference type="InterPro" id="IPR008333">
    <property type="entry name" value="Cbr1-like_FAD-bd_dom"/>
</dbReference>
<dbReference type="InterPro" id="IPR050415">
    <property type="entry name" value="MRET"/>
</dbReference>
<comment type="caution">
    <text evidence="5">The sequence shown here is derived from an EMBL/GenBank/DDBJ whole genome shotgun (WGS) entry which is preliminary data.</text>
</comment>
<dbReference type="SUPFAM" id="SSF63380">
    <property type="entry name" value="Riboflavin synthase domain-like"/>
    <property type="match status" value="1"/>
</dbReference>
<dbReference type="RefSeq" id="WP_226755410.1">
    <property type="nucleotide sequence ID" value="NZ_JAJATW010000034.1"/>
</dbReference>
<name>A0A9X1LFP0_9GAMM</name>
<dbReference type="Pfam" id="PF00970">
    <property type="entry name" value="FAD_binding_6"/>
    <property type="match status" value="1"/>
</dbReference>
<dbReference type="AlphaFoldDB" id="A0A9X1LFP0"/>
<dbReference type="PROSITE" id="PS51384">
    <property type="entry name" value="FAD_FR"/>
    <property type="match status" value="1"/>
</dbReference>
<protein>
    <submittedName>
        <fullName evidence="5">NAD(P)H-flavin reductase</fullName>
    </submittedName>
</protein>
<dbReference type="InterPro" id="IPR039261">
    <property type="entry name" value="FNR_nucleotide-bd"/>
</dbReference>
<reference evidence="5" key="1">
    <citation type="submission" date="2021-10" db="EMBL/GenBank/DDBJ databases">
        <title>Marinomonas pontica sp. nov., isolated from the Black Sea.</title>
        <authorList>
            <person name="Zhao L.-H."/>
            <person name="Xue J.-H."/>
        </authorList>
    </citation>
    <scope>NUCLEOTIDE SEQUENCE</scope>
    <source>
        <strain evidence="5">E8</strain>
    </source>
</reference>